<keyword evidence="1" id="KW-0812">Transmembrane</keyword>
<organism evidence="2 4">
    <name type="scientific">Treponema socranskii subsp. socranskii VPI DR56BR1116 = ATCC 35536</name>
    <dbReference type="NCBI Taxonomy" id="1125725"/>
    <lineage>
        <taxon>Bacteria</taxon>
        <taxon>Pseudomonadati</taxon>
        <taxon>Spirochaetota</taxon>
        <taxon>Spirochaetia</taxon>
        <taxon>Spirochaetales</taxon>
        <taxon>Treponemataceae</taxon>
        <taxon>Treponema</taxon>
    </lineage>
</organism>
<sequence>MWNRSFGFQILQWKNRFNLCFSSIQKVLQTVLFIVHSFERENKKRTGDNNTSFVRFCAGLYCMFLMNGLVCGG</sequence>
<accession>U1GQ86</accession>
<dbReference type="STRING" id="1125725.HMPREF1325_0489"/>
<gene>
    <name evidence="3" type="ORF">HMPREF0860_2045</name>
    <name evidence="2" type="ORF">HMPREF1325_0489</name>
</gene>
<dbReference type="Proteomes" id="UP000016412">
    <property type="component" value="Unassembled WGS sequence"/>
</dbReference>
<dbReference type="AlphaFoldDB" id="U1GQ86"/>
<reference evidence="4 5" key="1">
    <citation type="submission" date="2013-08" db="EMBL/GenBank/DDBJ databases">
        <authorList>
            <person name="Durkin A.S."/>
            <person name="Haft D.R."/>
            <person name="McCorrison J."/>
            <person name="Torralba M."/>
            <person name="Gillis M."/>
            <person name="Haft D.H."/>
            <person name="Methe B."/>
            <person name="Sutton G."/>
            <person name="Nelson K.E."/>
        </authorList>
    </citation>
    <scope>NUCLEOTIDE SEQUENCE [LARGE SCALE GENOMIC DNA]</scope>
    <source>
        <strain evidence="3 5">ATCC 35536</strain>
        <strain evidence="2 4">VPI DR56BR1116</strain>
    </source>
</reference>
<evidence type="ECO:0000256" key="1">
    <source>
        <dbReference type="SAM" id="Phobius"/>
    </source>
</evidence>
<dbReference type="PATRIC" id="fig|1125725.3.peg.1928"/>
<evidence type="ECO:0000313" key="5">
    <source>
        <dbReference type="Proteomes" id="UP000016646"/>
    </source>
</evidence>
<feature type="transmembrane region" description="Helical" evidence="1">
    <location>
        <begin position="53"/>
        <end position="70"/>
    </location>
</feature>
<keyword evidence="1" id="KW-1133">Transmembrane helix</keyword>
<evidence type="ECO:0000313" key="3">
    <source>
        <dbReference type="EMBL" id="ERK03426.1"/>
    </source>
</evidence>
<dbReference type="Proteomes" id="UP000016646">
    <property type="component" value="Unassembled WGS sequence"/>
</dbReference>
<protein>
    <submittedName>
        <fullName evidence="2">Uncharacterized protein</fullName>
    </submittedName>
</protein>
<name>U1GQ86_TRESO</name>
<keyword evidence="1" id="KW-0472">Membrane</keyword>
<comment type="caution">
    <text evidence="2">The sequence shown here is derived from an EMBL/GenBank/DDBJ whole genome shotgun (WGS) entry which is preliminary data.</text>
</comment>
<dbReference type="EMBL" id="AUZJ01000048">
    <property type="protein sequence ID" value="ERF60130.1"/>
    <property type="molecule type" value="Genomic_DNA"/>
</dbReference>
<proteinExistence type="predicted"/>
<dbReference type="EMBL" id="AVQI01000033">
    <property type="protein sequence ID" value="ERK03426.1"/>
    <property type="molecule type" value="Genomic_DNA"/>
</dbReference>
<evidence type="ECO:0000313" key="2">
    <source>
        <dbReference type="EMBL" id="ERF60130.1"/>
    </source>
</evidence>
<evidence type="ECO:0000313" key="4">
    <source>
        <dbReference type="Proteomes" id="UP000016412"/>
    </source>
</evidence>
<keyword evidence="5" id="KW-1185">Reference proteome</keyword>